<feature type="repeat" description="Filamin" evidence="2">
    <location>
        <begin position="584"/>
        <end position="685"/>
    </location>
</feature>
<dbReference type="GO" id="GO:0030036">
    <property type="term" value="P:actin cytoskeleton organization"/>
    <property type="evidence" value="ECO:0007669"/>
    <property type="project" value="InterPro"/>
</dbReference>
<dbReference type="EMBL" id="JWZX01001800">
    <property type="protein sequence ID" value="KOO32329.1"/>
    <property type="molecule type" value="Genomic_DNA"/>
</dbReference>
<organism evidence="5 6">
    <name type="scientific">Chrysochromulina tobinii</name>
    <dbReference type="NCBI Taxonomy" id="1460289"/>
    <lineage>
        <taxon>Eukaryota</taxon>
        <taxon>Haptista</taxon>
        <taxon>Haptophyta</taxon>
        <taxon>Prymnesiophyceae</taxon>
        <taxon>Prymnesiales</taxon>
        <taxon>Chrysochromulinaceae</taxon>
        <taxon>Chrysochromulina</taxon>
    </lineage>
</organism>
<dbReference type="InterPro" id="IPR013783">
    <property type="entry name" value="Ig-like_fold"/>
</dbReference>
<feature type="compositionally biased region" description="Low complexity" evidence="3">
    <location>
        <begin position="55"/>
        <end position="66"/>
    </location>
</feature>
<feature type="region of interest" description="Disordered" evidence="3">
    <location>
        <begin position="347"/>
        <end position="421"/>
    </location>
</feature>
<dbReference type="Gene3D" id="2.30.30.190">
    <property type="entry name" value="CAP Gly-rich-like domain"/>
    <property type="match status" value="1"/>
</dbReference>
<keyword evidence="1" id="KW-0677">Repeat</keyword>
<dbReference type="SUPFAM" id="SSF74924">
    <property type="entry name" value="Cap-Gly domain"/>
    <property type="match status" value="1"/>
</dbReference>
<evidence type="ECO:0000256" key="2">
    <source>
        <dbReference type="PROSITE-ProRule" id="PRU00087"/>
    </source>
</evidence>
<feature type="region of interest" description="Disordered" evidence="3">
    <location>
        <begin position="1"/>
        <end position="103"/>
    </location>
</feature>
<feature type="repeat" description="Filamin" evidence="2">
    <location>
        <begin position="198"/>
        <end position="277"/>
    </location>
</feature>
<accession>A0A0M0K0J4</accession>
<protein>
    <submittedName>
        <fullName evidence="5">Cap-gly domain containing protein</fullName>
    </submittedName>
</protein>
<dbReference type="SMART" id="SM00557">
    <property type="entry name" value="IG_FLMN"/>
    <property type="match status" value="2"/>
</dbReference>
<dbReference type="AlphaFoldDB" id="A0A0M0K0J4"/>
<dbReference type="PROSITE" id="PS50245">
    <property type="entry name" value="CAP_GLY_2"/>
    <property type="match status" value="1"/>
</dbReference>
<feature type="compositionally biased region" description="Basic and acidic residues" evidence="3">
    <location>
        <begin position="179"/>
        <end position="191"/>
    </location>
</feature>
<feature type="compositionally biased region" description="Basic and acidic residues" evidence="3">
    <location>
        <begin position="705"/>
        <end position="719"/>
    </location>
</feature>
<name>A0A0M0K0J4_9EUKA</name>
<keyword evidence="6" id="KW-1185">Reference proteome</keyword>
<dbReference type="OrthoDB" id="2130750at2759"/>
<feature type="domain" description="CAP-Gly" evidence="4">
    <location>
        <begin position="126"/>
        <end position="161"/>
    </location>
</feature>
<proteinExistence type="predicted"/>
<reference evidence="6" key="1">
    <citation type="journal article" date="2015" name="PLoS Genet.">
        <title>Genome Sequence and Transcriptome Analyses of Chrysochromulina tobin: Metabolic Tools for Enhanced Algal Fitness in the Prominent Order Prymnesiales (Haptophyceae).</title>
        <authorList>
            <person name="Hovde B.T."/>
            <person name="Deodato C.R."/>
            <person name="Hunsperger H.M."/>
            <person name="Ryken S.A."/>
            <person name="Yost W."/>
            <person name="Jha R.K."/>
            <person name="Patterson J."/>
            <person name="Monnat R.J. Jr."/>
            <person name="Barlow S.B."/>
            <person name="Starkenburg S.R."/>
            <person name="Cattolico R.A."/>
        </authorList>
    </citation>
    <scope>NUCLEOTIDE SEQUENCE</scope>
    <source>
        <strain evidence="6">CCMP291</strain>
    </source>
</reference>
<feature type="compositionally biased region" description="Low complexity" evidence="3">
    <location>
        <begin position="347"/>
        <end position="362"/>
    </location>
</feature>
<dbReference type="Gene3D" id="2.60.40.10">
    <property type="entry name" value="Immunoglobulins"/>
    <property type="match status" value="4"/>
</dbReference>
<comment type="caution">
    <text evidence="5">The sequence shown here is derived from an EMBL/GenBank/DDBJ whole genome shotgun (WGS) entry which is preliminary data.</text>
</comment>
<evidence type="ECO:0000256" key="3">
    <source>
        <dbReference type="SAM" id="MobiDB-lite"/>
    </source>
</evidence>
<dbReference type="GO" id="GO:0051015">
    <property type="term" value="F:actin filament binding"/>
    <property type="evidence" value="ECO:0007669"/>
    <property type="project" value="InterPro"/>
</dbReference>
<feature type="region of interest" description="Disordered" evidence="3">
    <location>
        <begin position="703"/>
        <end position="728"/>
    </location>
</feature>
<dbReference type="SUPFAM" id="SSF81296">
    <property type="entry name" value="E set domains"/>
    <property type="match status" value="2"/>
</dbReference>
<dbReference type="PROSITE" id="PS50194">
    <property type="entry name" value="FILAMIN_REPEAT"/>
    <property type="match status" value="2"/>
</dbReference>
<feature type="compositionally biased region" description="Pro residues" evidence="3">
    <location>
        <begin position="363"/>
        <end position="382"/>
    </location>
</feature>
<evidence type="ECO:0000256" key="1">
    <source>
        <dbReference type="ARBA" id="ARBA00022737"/>
    </source>
</evidence>
<dbReference type="SMART" id="SM01052">
    <property type="entry name" value="CAP_GLY"/>
    <property type="match status" value="1"/>
</dbReference>
<feature type="region of interest" description="Disordered" evidence="3">
    <location>
        <begin position="176"/>
        <end position="198"/>
    </location>
</feature>
<dbReference type="InterPro" id="IPR036859">
    <property type="entry name" value="CAP-Gly_dom_sf"/>
</dbReference>
<dbReference type="Pfam" id="PF01302">
    <property type="entry name" value="CAP_GLY"/>
    <property type="match status" value="1"/>
</dbReference>
<dbReference type="InterPro" id="IPR000938">
    <property type="entry name" value="CAP-Gly_domain"/>
</dbReference>
<dbReference type="InterPro" id="IPR017868">
    <property type="entry name" value="Filamin/ABP280_repeat-like"/>
</dbReference>
<feature type="compositionally biased region" description="Basic and acidic residues" evidence="3">
    <location>
        <begin position="25"/>
        <end position="40"/>
    </location>
</feature>
<dbReference type="PANTHER" id="PTHR38537:SF8">
    <property type="entry name" value="FILAMIN-A"/>
    <property type="match status" value="1"/>
</dbReference>
<gene>
    <name evidence="5" type="ORF">Ctob_004175</name>
</gene>
<dbReference type="Proteomes" id="UP000037460">
    <property type="component" value="Unassembled WGS sequence"/>
</dbReference>
<evidence type="ECO:0000313" key="6">
    <source>
        <dbReference type="Proteomes" id="UP000037460"/>
    </source>
</evidence>
<evidence type="ECO:0000259" key="4">
    <source>
        <dbReference type="PROSITE" id="PS50245"/>
    </source>
</evidence>
<evidence type="ECO:0000313" key="5">
    <source>
        <dbReference type="EMBL" id="KOO32329.1"/>
    </source>
</evidence>
<dbReference type="InterPro" id="IPR001298">
    <property type="entry name" value="Filamin/ABP280_rpt"/>
</dbReference>
<dbReference type="InterPro" id="IPR044801">
    <property type="entry name" value="Filamin"/>
</dbReference>
<dbReference type="Pfam" id="PF00630">
    <property type="entry name" value="Filamin"/>
    <property type="match status" value="2"/>
</dbReference>
<dbReference type="PANTHER" id="PTHR38537">
    <property type="entry name" value="JITTERBUG, ISOFORM N"/>
    <property type="match status" value="1"/>
</dbReference>
<dbReference type="InterPro" id="IPR014756">
    <property type="entry name" value="Ig_E-set"/>
</dbReference>
<sequence>MADVLSSGLASPAADKGPKAKLRAVGKEVIKNAKQRKGDAAEPAASLSSTLTDIAAAAPGPEASGSTDKKPHAKHRRADSQELSPPVAVEPPNTRIPTYRQGDRCRVGDKHGVVQFVGTIPTLGQGVWCGIQFDEPVGTCNGRIGDRYFFKCPSNHGGFHRPSELAFELITARAPAAAEKPKASEPADTKGRRVPQAPSRALASKCKCDGRGLQWALVNQAAQFVITAHDGDGNRRTTGGDPFVVKVTYKPEVSGQLEISISCDGIAISGSPFTADAVTLKAEPSRCLLRGDALKHAVARQPMSFDIEFVDNLGQVAYAEELDVHVEPLEILPSARPQLLADEIEIASPPSSPSTAPVTSKSLPPPAPAKSLPPPTTAPPTTAPDVGPAGNKSPNGKGNAGRRVGGDSADPDDVAIPVSSTPWLMESADTALWERLGTARAVVGTKPLILREALSTESAELAKVLVATGVKVQYVVEGATLPDGTLVRGWVTAVQKGGKERLARQHAKVDANERRLQLELWNKRLAADKAFEKALKANSGAGVHLDESVAPYKAAGALGVGPSFSYELAADARGIAFAFGGIFPGRLHAHGELVKVHQLPLSSVAGNRGAFVLRLCDNMGNLCVEGGADIKVRITPEETAPVPQISDLRNGSYEISWKGKVAGEYSLLVTINDAPVRGSPTAPPCMQVLTTARLACSTGKKPLKLKGETEAHTDADPNKKAPSLMKQVSYEPHSSGDYELYMWTDVHVSPEEKKKLEAAVKHVGEGKHFACAVIAPLIAPLIATD</sequence>